<dbReference type="Pfam" id="PF02518">
    <property type="entry name" value="HATPase_c"/>
    <property type="match status" value="1"/>
</dbReference>
<dbReference type="Gene3D" id="3.30.450.20">
    <property type="entry name" value="PAS domain"/>
    <property type="match status" value="1"/>
</dbReference>
<dbReference type="GO" id="GO:0016020">
    <property type="term" value="C:membrane"/>
    <property type="evidence" value="ECO:0007669"/>
    <property type="project" value="UniProtKB-SubCell"/>
</dbReference>
<dbReference type="InterPro" id="IPR050351">
    <property type="entry name" value="BphY/WalK/GraS-like"/>
</dbReference>
<dbReference type="Proteomes" id="UP000574761">
    <property type="component" value="Unassembled WGS sequence"/>
</dbReference>
<dbReference type="SUPFAM" id="SSF55785">
    <property type="entry name" value="PYP-like sensor domain (PAS domain)"/>
    <property type="match status" value="1"/>
</dbReference>
<keyword evidence="6" id="KW-0472">Membrane</keyword>
<feature type="domain" description="Histidine kinase" evidence="7">
    <location>
        <begin position="169"/>
        <end position="380"/>
    </location>
</feature>
<dbReference type="Pfam" id="PF13426">
    <property type="entry name" value="PAS_9"/>
    <property type="match status" value="1"/>
</dbReference>
<dbReference type="Pfam" id="PF00512">
    <property type="entry name" value="HisKA"/>
    <property type="match status" value="1"/>
</dbReference>
<dbReference type="CDD" id="cd00082">
    <property type="entry name" value="HisKA"/>
    <property type="match status" value="1"/>
</dbReference>
<dbReference type="InterPro" id="IPR003594">
    <property type="entry name" value="HATPase_dom"/>
</dbReference>
<dbReference type="GO" id="GO:0000156">
    <property type="term" value="F:phosphorelay response regulator activity"/>
    <property type="evidence" value="ECO:0007669"/>
    <property type="project" value="TreeGrafter"/>
</dbReference>
<dbReference type="Gene3D" id="3.30.565.10">
    <property type="entry name" value="Histidine kinase-like ATPase, C-terminal domain"/>
    <property type="match status" value="1"/>
</dbReference>
<evidence type="ECO:0000256" key="3">
    <source>
        <dbReference type="ARBA" id="ARBA00022553"/>
    </source>
</evidence>
<dbReference type="CDD" id="cd00075">
    <property type="entry name" value="HATPase"/>
    <property type="match status" value="1"/>
</dbReference>
<dbReference type="AlphaFoldDB" id="A0A7W6DC57"/>
<dbReference type="SUPFAM" id="SSF55874">
    <property type="entry name" value="ATPase domain of HSP90 chaperone/DNA topoisomerase II/histidine kinase"/>
    <property type="match status" value="1"/>
</dbReference>
<keyword evidence="4" id="KW-0808">Transferase</keyword>
<evidence type="ECO:0000313" key="9">
    <source>
        <dbReference type="EMBL" id="MBB3979839.1"/>
    </source>
</evidence>
<dbReference type="InterPro" id="IPR003661">
    <property type="entry name" value="HisK_dim/P_dom"/>
</dbReference>
<dbReference type="Gene3D" id="1.10.287.130">
    <property type="match status" value="1"/>
</dbReference>
<dbReference type="GO" id="GO:0007234">
    <property type="term" value="P:osmosensory signaling via phosphorelay pathway"/>
    <property type="evidence" value="ECO:0007669"/>
    <property type="project" value="TreeGrafter"/>
</dbReference>
<keyword evidence="9" id="KW-0378">Hydrolase</keyword>
<gene>
    <name evidence="9" type="ORF">GGQ64_005084</name>
</gene>
<dbReference type="InterPro" id="IPR005467">
    <property type="entry name" value="His_kinase_dom"/>
</dbReference>
<reference evidence="9 10" key="1">
    <citation type="submission" date="2020-08" db="EMBL/GenBank/DDBJ databases">
        <title>Genomic Encyclopedia of Type Strains, Phase IV (KMG-IV): sequencing the most valuable type-strain genomes for metagenomic binning, comparative biology and taxonomic classification.</title>
        <authorList>
            <person name="Goeker M."/>
        </authorList>
    </citation>
    <scope>NUCLEOTIDE SEQUENCE [LARGE SCALE GENOMIC DNA]</scope>
    <source>
        <strain evidence="9 10">DSM 100211</strain>
    </source>
</reference>
<evidence type="ECO:0000256" key="5">
    <source>
        <dbReference type="ARBA" id="ARBA00022777"/>
    </source>
</evidence>
<dbReference type="InterPro" id="IPR036890">
    <property type="entry name" value="HATPase_C_sf"/>
</dbReference>
<dbReference type="SUPFAM" id="SSF47384">
    <property type="entry name" value="Homodimeric domain of signal transducing histidine kinase"/>
    <property type="match status" value="1"/>
</dbReference>
<dbReference type="EC" id="2.7.13.3" evidence="2"/>
<dbReference type="GO" id="GO:0016787">
    <property type="term" value="F:hydrolase activity"/>
    <property type="evidence" value="ECO:0007669"/>
    <property type="project" value="UniProtKB-KW"/>
</dbReference>
<dbReference type="EMBL" id="JACIEE010000013">
    <property type="protein sequence ID" value="MBB3979839.1"/>
    <property type="molecule type" value="Genomic_DNA"/>
</dbReference>
<dbReference type="InterPro" id="IPR004358">
    <property type="entry name" value="Sig_transdc_His_kin-like_C"/>
</dbReference>
<dbReference type="InterPro" id="IPR035965">
    <property type="entry name" value="PAS-like_dom_sf"/>
</dbReference>
<dbReference type="RefSeq" id="WP_183808016.1">
    <property type="nucleotide sequence ID" value="NZ_JACIEE010000013.1"/>
</dbReference>
<dbReference type="GO" id="GO:0000155">
    <property type="term" value="F:phosphorelay sensor kinase activity"/>
    <property type="evidence" value="ECO:0007669"/>
    <property type="project" value="InterPro"/>
</dbReference>
<evidence type="ECO:0000256" key="1">
    <source>
        <dbReference type="ARBA" id="ARBA00000085"/>
    </source>
</evidence>
<dbReference type="InterPro" id="IPR036097">
    <property type="entry name" value="HisK_dim/P_sf"/>
</dbReference>
<evidence type="ECO:0000256" key="4">
    <source>
        <dbReference type="ARBA" id="ARBA00022679"/>
    </source>
</evidence>
<sequence>MIVASTAAPGPTEDLDDLYENAPCGYLSIQPDGRIVKVNRTLANWMGVPAQQLLGKRLRDLLNTAGRIFYETHFAPLLRMQGYFNEVALDLIKADGTKLPVLANSMERRAEDGTLLFTRVTLFQAVERRRYERELVDARAAADAAGAAMQTELDTERQDAELREQFIAVLGHDLRNPLASINAAARLLRKEPQNDKAIELLDLMQGSVSRMSGLIDNVLDFARGRLGGGMGLNRAVQPLEPVLTQVVEELRSIYLGRKINAMFKLETNIDCDVGRIGQLTSNLIANALAYGAPKEPIRVSASISDGLLEIWIANGGDPIPAEAQESLFLPFFRGERKSGREGLGLGLHIASEIARAHGGELVVRSDPMETRFTFTMPVASKTADI</sequence>
<proteinExistence type="predicted"/>
<dbReference type="NCBIfam" id="TIGR00229">
    <property type="entry name" value="sensory_box"/>
    <property type="match status" value="1"/>
</dbReference>
<evidence type="ECO:0000259" key="7">
    <source>
        <dbReference type="PROSITE" id="PS50109"/>
    </source>
</evidence>
<dbReference type="SMART" id="SM00388">
    <property type="entry name" value="HisKA"/>
    <property type="match status" value="1"/>
</dbReference>
<evidence type="ECO:0000256" key="2">
    <source>
        <dbReference type="ARBA" id="ARBA00012438"/>
    </source>
</evidence>
<dbReference type="PANTHER" id="PTHR42878">
    <property type="entry name" value="TWO-COMPONENT HISTIDINE KINASE"/>
    <property type="match status" value="1"/>
</dbReference>
<dbReference type="SMART" id="SM00387">
    <property type="entry name" value="HATPase_c"/>
    <property type="match status" value="1"/>
</dbReference>
<keyword evidence="3" id="KW-0597">Phosphoprotein</keyword>
<accession>A0A7W6DC57</accession>
<evidence type="ECO:0000313" key="10">
    <source>
        <dbReference type="Proteomes" id="UP000574761"/>
    </source>
</evidence>
<dbReference type="GO" id="GO:0030295">
    <property type="term" value="F:protein kinase activator activity"/>
    <property type="evidence" value="ECO:0007669"/>
    <property type="project" value="TreeGrafter"/>
</dbReference>
<protein>
    <recommendedName>
        <fullName evidence="2">histidine kinase</fullName>
        <ecNumber evidence="2">2.7.13.3</ecNumber>
    </recommendedName>
</protein>
<dbReference type="InterPro" id="IPR000014">
    <property type="entry name" value="PAS"/>
</dbReference>
<feature type="domain" description="PAS" evidence="8">
    <location>
        <begin position="11"/>
        <end position="63"/>
    </location>
</feature>
<dbReference type="PANTHER" id="PTHR42878:SF15">
    <property type="entry name" value="BACTERIOPHYTOCHROME"/>
    <property type="match status" value="1"/>
</dbReference>
<dbReference type="PROSITE" id="PS50112">
    <property type="entry name" value="PAS"/>
    <property type="match status" value="1"/>
</dbReference>
<dbReference type="CDD" id="cd00130">
    <property type="entry name" value="PAS"/>
    <property type="match status" value="1"/>
</dbReference>
<name>A0A7W6DC57_9HYPH</name>
<dbReference type="PRINTS" id="PR00344">
    <property type="entry name" value="BCTRLSENSOR"/>
</dbReference>
<organism evidence="9 10">
    <name type="scientific">Mycoplana azooxidifex</name>
    <dbReference type="NCBI Taxonomy" id="1636188"/>
    <lineage>
        <taxon>Bacteria</taxon>
        <taxon>Pseudomonadati</taxon>
        <taxon>Pseudomonadota</taxon>
        <taxon>Alphaproteobacteria</taxon>
        <taxon>Hyphomicrobiales</taxon>
        <taxon>Rhizobiaceae</taxon>
        <taxon>Mycoplana</taxon>
    </lineage>
</organism>
<dbReference type="PROSITE" id="PS50109">
    <property type="entry name" value="HIS_KIN"/>
    <property type="match status" value="1"/>
</dbReference>
<comment type="catalytic activity">
    <reaction evidence="1">
        <text>ATP + protein L-histidine = ADP + protein N-phospho-L-histidine.</text>
        <dbReference type="EC" id="2.7.13.3"/>
    </reaction>
</comment>
<keyword evidence="10" id="KW-1185">Reference proteome</keyword>
<evidence type="ECO:0000256" key="6">
    <source>
        <dbReference type="ARBA" id="ARBA00023136"/>
    </source>
</evidence>
<dbReference type="SMART" id="SM00091">
    <property type="entry name" value="PAS"/>
    <property type="match status" value="1"/>
</dbReference>
<comment type="caution">
    <text evidence="9">The sequence shown here is derived from an EMBL/GenBank/DDBJ whole genome shotgun (WGS) entry which is preliminary data.</text>
</comment>
<evidence type="ECO:0000259" key="8">
    <source>
        <dbReference type="PROSITE" id="PS50112"/>
    </source>
</evidence>
<keyword evidence="5" id="KW-0418">Kinase</keyword>